<gene>
    <name evidence="3" type="ORF">ETQ85_00445</name>
</gene>
<evidence type="ECO:0000313" key="3">
    <source>
        <dbReference type="EMBL" id="TYC62065.1"/>
    </source>
</evidence>
<keyword evidence="4" id="KW-1185">Reference proteome</keyword>
<feature type="transmembrane region" description="Helical" evidence="1">
    <location>
        <begin position="49"/>
        <end position="70"/>
    </location>
</feature>
<keyword evidence="1" id="KW-0472">Membrane</keyword>
<comment type="caution">
    <text evidence="3">The sequence shown here is derived from an EMBL/GenBank/DDBJ whole genome shotgun (WGS) entry which is preliminary data.</text>
</comment>
<reference evidence="3 4" key="1">
    <citation type="submission" date="2019-01" db="EMBL/GenBank/DDBJ databases">
        <title>Zoogloea oleivorans genome sequencing and assembly.</title>
        <authorList>
            <person name="Tancsics A."/>
            <person name="Farkas M."/>
            <person name="Kriszt B."/>
            <person name="Maroti G."/>
            <person name="Horvath B."/>
        </authorList>
    </citation>
    <scope>NUCLEOTIDE SEQUENCE [LARGE SCALE GENOMIC DNA]</scope>
    <source>
        <strain evidence="3 4">Buc</strain>
    </source>
</reference>
<evidence type="ECO:0000256" key="2">
    <source>
        <dbReference type="SAM" id="SignalP"/>
    </source>
</evidence>
<protein>
    <recommendedName>
        <fullName evidence="5">Methyltransferase</fullName>
    </recommendedName>
</protein>
<keyword evidence="2" id="KW-0732">Signal</keyword>
<organism evidence="3 4">
    <name type="scientific">Zoogloea oleivorans</name>
    <dbReference type="NCBI Taxonomy" id="1552750"/>
    <lineage>
        <taxon>Bacteria</taxon>
        <taxon>Pseudomonadati</taxon>
        <taxon>Pseudomonadota</taxon>
        <taxon>Betaproteobacteria</taxon>
        <taxon>Rhodocyclales</taxon>
        <taxon>Zoogloeaceae</taxon>
        <taxon>Zoogloea</taxon>
    </lineage>
</organism>
<keyword evidence="1" id="KW-0812">Transmembrane</keyword>
<evidence type="ECO:0000256" key="1">
    <source>
        <dbReference type="SAM" id="Phobius"/>
    </source>
</evidence>
<feature type="chain" id="PRO_5025617516" description="Methyltransferase" evidence="2">
    <location>
        <begin position="26"/>
        <end position="72"/>
    </location>
</feature>
<sequence length="72" mass="7382">MLNEIKSKLAYVAGAVATLPAVAMAAGNAELKTGVTNGAADYMANITDNVPAILGVVALVAAVLLIIRLFRR</sequence>
<evidence type="ECO:0008006" key="5">
    <source>
        <dbReference type="Google" id="ProtNLM"/>
    </source>
</evidence>
<dbReference type="EMBL" id="SDKK01000001">
    <property type="protein sequence ID" value="TYC62065.1"/>
    <property type="molecule type" value="Genomic_DNA"/>
</dbReference>
<accession>A0A6C2D8Q5</accession>
<dbReference type="RefSeq" id="WP_148577156.1">
    <property type="nucleotide sequence ID" value="NZ_SDKK01000001.1"/>
</dbReference>
<dbReference type="Proteomes" id="UP000389128">
    <property type="component" value="Unassembled WGS sequence"/>
</dbReference>
<evidence type="ECO:0000313" key="4">
    <source>
        <dbReference type="Proteomes" id="UP000389128"/>
    </source>
</evidence>
<feature type="signal peptide" evidence="2">
    <location>
        <begin position="1"/>
        <end position="25"/>
    </location>
</feature>
<name>A0A6C2D8Q5_9RHOO</name>
<dbReference type="AlphaFoldDB" id="A0A6C2D8Q5"/>
<keyword evidence="1" id="KW-1133">Transmembrane helix</keyword>
<proteinExistence type="predicted"/>